<evidence type="ECO:0000259" key="1">
    <source>
        <dbReference type="Pfam" id="PF11817"/>
    </source>
</evidence>
<reference evidence="2 3" key="1">
    <citation type="submission" date="2019-01" db="EMBL/GenBank/DDBJ databases">
        <title>Sequencing of cultivated peanut Arachis hypogaea provides insights into genome evolution and oil improvement.</title>
        <authorList>
            <person name="Chen X."/>
        </authorList>
    </citation>
    <scope>NUCLEOTIDE SEQUENCE [LARGE SCALE GENOMIC DNA]</scope>
    <source>
        <strain evidence="3">cv. Fuhuasheng</strain>
        <tissue evidence="2">Leaves</tissue>
    </source>
</reference>
<dbReference type="STRING" id="3818.A0A445BAG8"/>
<accession>A0A445BAG8</accession>
<dbReference type="AlphaFoldDB" id="A0A445BAG8"/>
<dbReference type="Proteomes" id="UP000289738">
    <property type="component" value="Chromosome A10"/>
</dbReference>
<gene>
    <name evidence="2" type="ORF">Ahy_A10g050785</name>
</gene>
<keyword evidence="3" id="KW-1185">Reference proteome</keyword>
<feature type="domain" description="Trafficking protein particle complex subunit 11" evidence="1">
    <location>
        <begin position="64"/>
        <end position="110"/>
    </location>
</feature>
<dbReference type="InterPro" id="IPR021773">
    <property type="entry name" value="TPC11"/>
</dbReference>
<name>A0A445BAG8_ARAHY</name>
<protein>
    <recommendedName>
        <fullName evidence="1">Trafficking protein particle complex subunit 11 domain-containing protein</fullName>
    </recommendedName>
</protein>
<evidence type="ECO:0000313" key="3">
    <source>
        <dbReference type="Proteomes" id="UP000289738"/>
    </source>
</evidence>
<sequence>MFFFFRVLKTSAVVKVDSVLLLQQTLMLPSPQMANAFYGLATTYYQEEGRKIVGVTTRLLAIQRLVEIKYVSEQLNFKICTLLLHSGKVIESVAWFRQHKNAYKRLVGKKMPTPVLGCIRNIGNIELADHYLGQKRSSLELVISTTETSSDTNSADSVVLLTYVGRFARILELGDNVDMMA</sequence>
<dbReference type="Pfam" id="PF11817">
    <property type="entry name" value="Foie-gras_1"/>
    <property type="match status" value="1"/>
</dbReference>
<proteinExistence type="predicted"/>
<dbReference type="EMBL" id="SDMP01000010">
    <property type="protein sequence ID" value="RYR35654.1"/>
    <property type="molecule type" value="Genomic_DNA"/>
</dbReference>
<dbReference type="PANTHER" id="PTHR14374">
    <property type="entry name" value="FOIE GRAS"/>
    <property type="match status" value="1"/>
</dbReference>
<evidence type="ECO:0000313" key="2">
    <source>
        <dbReference type="EMBL" id="RYR35654.1"/>
    </source>
</evidence>
<comment type="caution">
    <text evidence="2">The sequence shown here is derived from an EMBL/GenBank/DDBJ whole genome shotgun (WGS) entry which is preliminary data.</text>
</comment>
<organism evidence="2 3">
    <name type="scientific">Arachis hypogaea</name>
    <name type="common">Peanut</name>
    <dbReference type="NCBI Taxonomy" id="3818"/>
    <lineage>
        <taxon>Eukaryota</taxon>
        <taxon>Viridiplantae</taxon>
        <taxon>Streptophyta</taxon>
        <taxon>Embryophyta</taxon>
        <taxon>Tracheophyta</taxon>
        <taxon>Spermatophyta</taxon>
        <taxon>Magnoliopsida</taxon>
        <taxon>eudicotyledons</taxon>
        <taxon>Gunneridae</taxon>
        <taxon>Pentapetalae</taxon>
        <taxon>rosids</taxon>
        <taxon>fabids</taxon>
        <taxon>Fabales</taxon>
        <taxon>Fabaceae</taxon>
        <taxon>Papilionoideae</taxon>
        <taxon>50 kb inversion clade</taxon>
        <taxon>dalbergioids sensu lato</taxon>
        <taxon>Dalbergieae</taxon>
        <taxon>Pterocarpus clade</taxon>
        <taxon>Arachis</taxon>
    </lineage>
</organism>
<dbReference type="PANTHER" id="PTHR14374:SF0">
    <property type="entry name" value="TRAFFICKING PROTEIN PARTICLE COMPLEX SUBUNIT 11"/>
    <property type="match status" value="1"/>
</dbReference>